<accession>A0A126QPP5</accession>
<evidence type="ECO:0000259" key="1">
    <source>
        <dbReference type="Pfam" id="PF13439"/>
    </source>
</evidence>
<dbReference type="Pfam" id="PF13692">
    <property type="entry name" value="Glyco_trans_1_4"/>
    <property type="match status" value="1"/>
</dbReference>
<keyword evidence="2" id="KW-0808">Transferase</keyword>
<dbReference type="Proteomes" id="UP000295506">
    <property type="component" value="Unassembled WGS sequence"/>
</dbReference>
<dbReference type="PANTHER" id="PTHR12526:SF635">
    <property type="entry name" value="GLYCOSYL TRANSFERASE GROUP 1"/>
    <property type="match status" value="1"/>
</dbReference>
<dbReference type="Pfam" id="PF13439">
    <property type="entry name" value="Glyco_transf_4"/>
    <property type="match status" value="1"/>
</dbReference>
<evidence type="ECO:0000313" key="5">
    <source>
        <dbReference type="Proteomes" id="UP000295506"/>
    </source>
</evidence>
<dbReference type="Gene3D" id="3.40.50.2000">
    <property type="entry name" value="Glycogen Phosphorylase B"/>
    <property type="match status" value="2"/>
</dbReference>
<protein>
    <submittedName>
        <fullName evidence="2">Glycosyl transferase</fullName>
    </submittedName>
    <submittedName>
        <fullName evidence="3">UDP-glucose:(Heptosyl)LPS alpha-1,3-glucosyltransferase</fullName>
    </submittedName>
</protein>
<dbReference type="AlphaFoldDB" id="A0A126QPP5"/>
<dbReference type="InterPro" id="IPR028098">
    <property type="entry name" value="Glyco_trans_4-like_N"/>
</dbReference>
<dbReference type="RefSeq" id="WP_066803105.1">
    <property type="nucleotide sequence ID" value="NZ_CP014206.1"/>
</dbReference>
<dbReference type="SUPFAM" id="SSF53756">
    <property type="entry name" value="UDP-Glycosyltransferase/glycogen phosphorylase"/>
    <property type="match status" value="1"/>
</dbReference>
<dbReference type="EMBL" id="SOBK01000003">
    <property type="protein sequence ID" value="TDT89817.1"/>
    <property type="molecule type" value="Genomic_DNA"/>
</dbReference>
<dbReference type="OrthoDB" id="433681at2"/>
<dbReference type="Proteomes" id="UP000055611">
    <property type="component" value="Chromosome"/>
</dbReference>
<name>A0A126QPP5_9BACT</name>
<evidence type="ECO:0000313" key="4">
    <source>
        <dbReference type="Proteomes" id="UP000055611"/>
    </source>
</evidence>
<evidence type="ECO:0000313" key="2">
    <source>
        <dbReference type="EMBL" id="AMK11425.1"/>
    </source>
</evidence>
<gene>
    <name evidence="2" type="ORF">AWY79_10005</name>
    <name evidence="3" type="ORF">EDC59_103115</name>
</gene>
<proteinExistence type="predicted"/>
<evidence type="ECO:0000313" key="3">
    <source>
        <dbReference type="EMBL" id="TDT89817.1"/>
    </source>
</evidence>
<dbReference type="PANTHER" id="PTHR12526">
    <property type="entry name" value="GLYCOSYLTRANSFERASE"/>
    <property type="match status" value="1"/>
</dbReference>
<dbReference type="EMBL" id="CP014206">
    <property type="protein sequence ID" value="AMK11425.1"/>
    <property type="molecule type" value="Genomic_DNA"/>
</dbReference>
<reference evidence="2 4" key="1">
    <citation type="journal article" date="2016" name="Front. Microbiol.">
        <title>Genome Sequence of the Piezophilic, Mesophilic Sulfate-Reducing Bacterium Desulfovibrio indicus J2T.</title>
        <authorList>
            <person name="Cao J."/>
            <person name="Maignien L."/>
            <person name="Shao Z."/>
            <person name="Alain K."/>
            <person name="Jebbar M."/>
        </authorList>
    </citation>
    <scope>NUCLEOTIDE SEQUENCE [LARGE SCALE GENOMIC DNA]</scope>
    <source>
        <strain evidence="2 4">J2</strain>
    </source>
</reference>
<sequence length="380" mass="42675">MVKSENRARLAVTMPRLSRYGGAESFAWRLSEALAARGHAVDFICARCETDPPEGVEPVVLGRFGAFRLVKILWFAYGAQRAQQRGNYDLVFGMGKTLNQDILRIGGGPISKFWELSRRAWPSGFARSFKMLRRRLSPGNWAIHVIDRVRMRRTPRIVCVSHLVRDWLVEAHPFLDKEAIDVVYNRPDLARFSPIGDQERLRLRDASAIREDQVVVATAATNFALKGVRHLVSMLTRLPEHFVLHVAGGRNPGKYERLARELGVAHRVKFLGRVDDMPAFYRAADVFVLATFYDACSNATLEALACGCRSLSSAMNGSAHFLPPRWVFPDPADEGTMAEMVLRAAGEPRPGPFEWPEDVASGLEPYVEMVERTLAARKRS</sequence>
<dbReference type="GO" id="GO:0016757">
    <property type="term" value="F:glycosyltransferase activity"/>
    <property type="evidence" value="ECO:0007669"/>
    <property type="project" value="TreeGrafter"/>
</dbReference>
<keyword evidence="4" id="KW-1185">Reference proteome</keyword>
<reference evidence="3 5" key="2">
    <citation type="submission" date="2019-03" db="EMBL/GenBank/DDBJ databases">
        <title>Genomic Encyclopedia of Type Strains, Phase IV (KMG-IV): sequencing the most valuable type-strain genomes for metagenomic binning, comparative biology and taxonomic classification.</title>
        <authorList>
            <person name="Goeker M."/>
        </authorList>
    </citation>
    <scope>NUCLEOTIDE SEQUENCE [LARGE SCALE GENOMIC DNA]</scope>
    <source>
        <strain evidence="3 5">DSM 101483</strain>
    </source>
</reference>
<feature type="domain" description="Glycosyltransferase subfamily 4-like N-terminal" evidence="1">
    <location>
        <begin position="20"/>
        <end position="92"/>
    </location>
</feature>
<dbReference type="CDD" id="cd03801">
    <property type="entry name" value="GT4_PimA-like"/>
    <property type="match status" value="1"/>
</dbReference>
<dbReference type="KEGG" id="dej:AWY79_10005"/>
<organism evidence="3 5">
    <name type="scientific">Pseudodesulfovibrio indicus</name>
    <dbReference type="NCBI Taxonomy" id="1716143"/>
    <lineage>
        <taxon>Bacteria</taxon>
        <taxon>Pseudomonadati</taxon>
        <taxon>Thermodesulfobacteriota</taxon>
        <taxon>Desulfovibrionia</taxon>
        <taxon>Desulfovibrionales</taxon>
        <taxon>Desulfovibrionaceae</taxon>
    </lineage>
</organism>